<feature type="domain" description="AAA+ ATPase" evidence="7">
    <location>
        <begin position="137"/>
        <end position="277"/>
    </location>
</feature>
<dbReference type="SMART" id="SM00028">
    <property type="entry name" value="TPR"/>
    <property type="match status" value="1"/>
</dbReference>
<dbReference type="SMART" id="SM00382">
    <property type="entry name" value="AAA"/>
    <property type="match status" value="1"/>
</dbReference>
<dbReference type="Pfam" id="PF04212">
    <property type="entry name" value="MIT"/>
    <property type="match status" value="1"/>
</dbReference>
<dbReference type="Pfam" id="PF09336">
    <property type="entry name" value="Vps4_C"/>
    <property type="match status" value="1"/>
</dbReference>
<feature type="repeat" description="TPR" evidence="6">
    <location>
        <begin position="2"/>
        <end position="35"/>
    </location>
</feature>
<keyword evidence="5 9" id="KW-0067">ATP-binding</keyword>
<dbReference type="GO" id="GO:0016887">
    <property type="term" value="F:ATP hydrolysis activity"/>
    <property type="evidence" value="ECO:0007669"/>
    <property type="project" value="InterPro"/>
</dbReference>
<dbReference type="InterPro" id="IPR019734">
    <property type="entry name" value="TPR_rpt"/>
</dbReference>
<dbReference type="SUPFAM" id="SSF116846">
    <property type="entry name" value="MIT domain"/>
    <property type="match status" value="1"/>
</dbReference>
<proteinExistence type="predicted"/>
<dbReference type="InterPro" id="IPR015415">
    <property type="entry name" value="Spast_Vps4_C"/>
</dbReference>
<protein>
    <submittedName>
        <fullName evidence="9">ATP-binding protein</fullName>
    </submittedName>
</protein>
<reference evidence="9" key="1">
    <citation type="journal article" date="2020" name="mSystems">
        <title>Genome- and Community-Level Interaction Insights into Carbon Utilization and Element Cycling Functions of Hydrothermarchaeota in Hydrothermal Sediment.</title>
        <authorList>
            <person name="Zhou Z."/>
            <person name="Liu Y."/>
            <person name="Xu W."/>
            <person name="Pan J."/>
            <person name="Luo Z.H."/>
            <person name="Li M."/>
        </authorList>
    </citation>
    <scope>NUCLEOTIDE SEQUENCE [LARGE SCALE GENOMIC DNA]</scope>
    <source>
        <strain evidence="9">SpSt-123</strain>
    </source>
</reference>
<name>A0A7C1HWZ4_9CREN</name>
<dbReference type="Gene3D" id="3.40.50.300">
    <property type="entry name" value="P-loop containing nucleotide triphosphate hydrolases"/>
    <property type="match status" value="1"/>
</dbReference>
<evidence type="ECO:0000256" key="3">
    <source>
        <dbReference type="ARBA" id="ARBA00022490"/>
    </source>
</evidence>
<dbReference type="EMBL" id="DSDY01000140">
    <property type="protein sequence ID" value="HDS10866.1"/>
    <property type="molecule type" value="Genomic_DNA"/>
</dbReference>
<evidence type="ECO:0000256" key="5">
    <source>
        <dbReference type="ARBA" id="ARBA00022840"/>
    </source>
</evidence>
<evidence type="ECO:0000259" key="7">
    <source>
        <dbReference type="SMART" id="SM00382"/>
    </source>
</evidence>
<evidence type="ECO:0000256" key="6">
    <source>
        <dbReference type="PROSITE-ProRule" id="PRU00339"/>
    </source>
</evidence>
<dbReference type="InterPro" id="IPR050304">
    <property type="entry name" value="MT-severing_AAA_ATPase"/>
</dbReference>
<comment type="caution">
    <text evidence="9">The sequence shown here is derived from an EMBL/GenBank/DDBJ whole genome shotgun (WGS) entry which is preliminary data.</text>
</comment>
<accession>A0A7C1HWZ4</accession>
<dbReference type="PANTHER" id="PTHR23074">
    <property type="entry name" value="AAA DOMAIN-CONTAINING"/>
    <property type="match status" value="1"/>
</dbReference>
<keyword evidence="3" id="KW-0963">Cytoplasm</keyword>
<sequence>MASAYARKAVQLDRAGQYEEAMTYYKRAIEVMEKVIRLYPDSGVSQIYAEMIKMYRKRLKALESKLLASSVSSGDSEEKTGGEQASTADDPFFKEIVLEQKPNITFDDIADLEHAKRAIREAIIYPVKRPDLFPLGWPRGILLFGPPGCGKTMIAAAVANEVDGIFIYADASNIMSKWLGEAEKNVAKLFKFARAKSTEGKPVIIFIDEIDALLGRFSSEVGGEARVRNQFLKEMDGLQDKDNKYHVYVIGATNKPWLLDDGFIRRFNKRIYIPLPNEEARLEMLKIYTKSLKLDPSVDLVELAKRTEGYSGSDIKDLVIEAHNRVVREYFEAQRGEGEPRPITMDDFLEVLKERKPSVDKLMLTRIESWAKDHGA</sequence>
<dbReference type="Gene3D" id="1.10.8.60">
    <property type="match status" value="1"/>
</dbReference>
<keyword evidence="6" id="KW-0802">TPR repeat</keyword>
<dbReference type="FunFam" id="3.40.50.300:FF:001054">
    <property type="entry name" value="ATPase, AAA family, putative"/>
    <property type="match status" value="1"/>
</dbReference>
<dbReference type="InterPro" id="IPR007330">
    <property type="entry name" value="MIT_dom"/>
</dbReference>
<dbReference type="InterPro" id="IPR003959">
    <property type="entry name" value="ATPase_AAA_core"/>
</dbReference>
<dbReference type="Gene3D" id="1.20.58.80">
    <property type="entry name" value="Phosphotransferase system, lactose/cellobiose-type IIA subunit"/>
    <property type="match status" value="1"/>
</dbReference>
<dbReference type="GO" id="GO:0005524">
    <property type="term" value="F:ATP binding"/>
    <property type="evidence" value="ECO:0007669"/>
    <property type="project" value="UniProtKB-KW"/>
</dbReference>
<dbReference type="PROSITE" id="PS50005">
    <property type="entry name" value="TPR"/>
    <property type="match status" value="1"/>
</dbReference>
<evidence type="ECO:0000256" key="1">
    <source>
        <dbReference type="ARBA" id="ARBA00004370"/>
    </source>
</evidence>
<dbReference type="GO" id="GO:0005737">
    <property type="term" value="C:cytoplasm"/>
    <property type="evidence" value="ECO:0007669"/>
    <property type="project" value="UniProtKB-SubCell"/>
</dbReference>
<keyword evidence="4" id="KW-0547">Nucleotide-binding</keyword>
<dbReference type="Pfam" id="PF00004">
    <property type="entry name" value="AAA"/>
    <property type="match status" value="1"/>
</dbReference>
<dbReference type="InterPro" id="IPR003593">
    <property type="entry name" value="AAA+_ATPase"/>
</dbReference>
<comment type="subcellular location">
    <subcellularLocation>
        <location evidence="2">Cytoplasm</location>
    </subcellularLocation>
    <subcellularLocation>
        <location evidence="1">Membrane</location>
    </subcellularLocation>
</comment>
<evidence type="ECO:0000256" key="2">
    <source>
        <dbReference type="ARBA" id="ARBA00004496"/>
    </source>
</evidence>
<organism evidence="9">
    <name type="scientific">Fervidicoccus fontis</name>
    <dbReference type="NCBI Taxonomy" id="683846"/>
    <lineage>
        <taxon>Archaea</taxon>
        <taxon>Thermoproteota</taxon>
        <taxon>Thermoprotei</taxon>
        <taxon>Fervidicoccales</taxon>
        <taxon>Fervidicoccaceae</taxon>
        <taxon>Fervidicoccus</taxon>
    </lineage>
</organism>
<evidence type="ECO:0000256" key="4">
    <source>
        <dbReference type="ARBA" id="ARBA00022741"/>
    </source>
</evidence>
<dbReference type="SUPFAM" id="SSF52540">
    <property type="entry name" value="P-loop containing nucleoside triphosphate hydrolases"/>
    <property type="match status" value="1"/>
</dbReference>
<dbReference type="InterPro" id="IPR036181">
    <property type="entry name" value="MIT_dom_sf"/>
</dbReference>
<dbReference type="InterPro" id="IPR041569">
    <property type="entry name" value="AAA_lid_3"/>
</dbReference>
<dbReference type="PANTHER" id="PTHR23074:SF83">
    <property type="entry name" value="VACUOLAR PROTEIN SORTING-ASSOCIATED PROTEIN 4A"/>
    <property type="match status" value="1"/>
</dbReference>
<dbReference type="Pfam" id="PF17862">
    <property type="entry name" value="AAA_lid_3"/>
    <property type="match status" value="1"/>
</dbReference>
<feature type="domain" description="MIT" evidence="8">
    <location>
        <begin position="1"/>
        <end position="72"/>
    </location>
</feature>
<dbReference type="GO" id="GO:0016020">
    <property type="term" value="C:membrane"/>
    <property type="evidence" value="ECO:0007669"/>
    <property type="project" value="UniProtKB-SubCell"/>
</dbReference>
<dbReference type="SMART" id="SM00745">
    <property type="entry name" value="MIT"/>
    <property type="match status" value="1"/>
</dbReference>
<evidence type="ECO:0000259" key="8">
    <source>
        <dbReference type="SMART" id="SM00745"/>
    </source>
</evidence>
<dbReference type="InterPro" id="IPR027417">
    <property type="entry name" value="P-loop_NTPase"/>
</dbReference>
<gene>
    <name evidence="9" type="ORF">ENO04_04550</name>
</gene>
<dbReference type="AlphaFoldDB" id="A0A7C1HWZ4"/>
<evidence type="ECO:0000313" key="9">
    <source>
        <dbReference type="EMBL" id="HDS10866.1"/>
    </source>
</evidence>